<feature type="region of interest" description="Disordered" evidence="6">
    <location>
        <begin position="152"/>
        <end position="244"/>
    </location>
</feature>
<dbReference type="AlphaFoldDB" id="A0A194S697"/>
<feature type="compositionally biased region" description="Basic and acidic residues" evidence="6">
    <location>
        <begin position="231"/>
        <end position="244"/>
    </location>
</feature>
<dbReference type="RefSeq" id="XP_018272302.1">
    <property type="nucleotide sequence ID" value="XM_018412674.1"/>
</dbReference>
<dbReference type="OrthoDB" id="28455at2759"/>
<keyword evidence="3 5" id="KW-0690">Ribosome biogenesis</keyword>
<gene>
    <name evidence="7" type="ORF">RHOBADRAFT_25295</name>
</gene>
<dbReference type="GO" id="GO:0042254">
    <property type="term" value="P:ribosome biogenesis"/>
    <property type="evidence" value="ECO:0007669"/>
    <property type="project" value="UniProtKB-KW"/>
</dbReference>
<comment type="similarity">
    <text evidence="2 5">Belongs to the RRS1 family.</text>
</comment>
<organism evidence="7 8">
    <name type="scientific">Rhodotorula graminis (strain WP1)</name>
    <dbReference type="NCBI Taxonomy" id="578459"/>
    <lineage>
        <taxon>Eukaryota</taxon>
        <taxon>Fungi</taxon>
        <taxon>Dikarya</taxon>
        <taxon>Basidiomycota</taxon>
        <taxon>Pucciniomycotina</taxon>
        <taxon>Microbotryomycetes</taxon>
        <taxon>Sporidiobolales</taxon>
        <taxon>Sporidiobolaceae</taxon>
        <taxon>Rhodotorula</taxon>
    </lineage>
</organism>
<evidence type="ECO:0000256" key="2">
    <source>
        <dbReference type="ARBA" id="ARBA00010077"/>
    </source>
</evidence>
<comment type="function">
    <text evidence="5">Involved in ribosomal large subunit assembly.</text>
</comment>
<dbReference type="EMBL" id="KQ474076">
    <property type="protein sequence ID" value="KPV76253.1"/>
    <property type="molecule type" value="Genomic_DNA"/>
</dbReference>
<accession>A0A194S697</accession>
<keyword evidence="8" id="KW-1185">Reference proteome</keyword>
<reference evidence="7 8" key="1">
    <citation type="journal article" date="2015" name="Front. Microbiol.">
        <title>Genome sequence of the plant growth promoting endophytic yeast Rhodotorula graminis WP1.</title>
        <authorList>
            <person name="Firrincieli A."/>
            <person name="Otillar R."/>
            <person name="Salamov A."/>
            <person name="Schmutz J."/>
            <person name="Khan Z."/>
            <person name="Redman R.S."/>
            <person name="Fleck N.D."/>
            <person name="Lindquist E."/>
            <person name="Grigoriev I.V."/>
            <person name="Doty S.L."/>
        </authorList>
    </citation>
    <scope>NUCLEOTIDE SEQUENCE [LARGE SCALE GENOMIC DNA]</scope>
    <source>
        <strain evidence="7 8">WP1</strain>
    </source>
</reference>
<dbReference type="InterPro" id="IPR007023">
    <property type="entry name" value="Ribosom_reg"/>
</dbReference>
<feature type="compositionally biased region" description="Basic and acidic residues" evidence="6">
    <location>
        <begin position="206"/>
        <end position="219"/>
    </location>
</feature>
<evidence type="ECO:0000256" key="3">
    <source>
        <dbReference type="ARBA" id="ARBA00022517"/>
    </source>
</evidence>
<feature type="compositionally biased region" description="Low complexity" evidence="6">
    <location>
        <begin position="184"/>
        <end position="200"/>
    </location>
</feature>
<feature type="region of interest" description="Disordered" evidence="6">
    <location>
        <begin position="267"/>
        <end position="332"/>
    </location>
</feature>
<feature type="compositionally biased region" description="Basic and acidic residues" evidence="6">
    <location>
        <begin position="166"/>
        <end position="181"/>
    </location>
</feature>
<protein>
    <recommendedName>
        <fullName evidence="5">Ribosome biogenesis regulatory protein</fullName>
    </recommendedName>
</protein>
<evidence type="ECO:0000313" key="7">
    <source>
        <dbReference type="EMBL" id="KPV76253.1"/>
    </source>
</evidence>
<dbReference type="Proteomes" id="UP000053890">
    <property type="component" value="Unassembled WGS sequence"/>
</dbReference>
<feature type="compositionally biased region" description="Basic and acidic residues" evidence="6">
    <location>
        <begin position="290"/>
        <end position="300"/>
    </location>
</feature>
<keyword evidence="4 5" id="KW-0539">Nucleus</keyword>
<dbReference type="Pfam" id="PF04939">
    <property type="entry name" value="RRS1"/>
    <property type="match status" value="1"/>
</dbReference>
<evidence type="ECO:0000256" key="1">
    <source>
        <dbReference type="ARBA" id="ARBA00004123"/>
    </source>
</evidence>
<evidence type="ECO:0000256" key="6">
    <source>
        <dbReference type="SAM" id="MobiDB-lite"/>
    </source>
</evidence>
<proteinExistence type="inferred from homology"/>
<evidence type="ECO:0000256" key="4">
    <source>
        <dbReference type="ARBA" id="ARBA00023242"/>
    </source>
</evidence>
<feature type="compositionally biased region" description="Gly residues" evidence="6">
    <location>
        <begin position="321"/>
        <end position="332"/>
    </location>
</feature>
<comment type="subcellular location">
    <subcellularLocation>
        <location evidence="1 5">Nucleus</location>
    </subcellularLocation>
</comment>
<sequence>MDVSGILDQQQERQKAITVTKEIPVDLDLGLLAVFDPNPIDLESYQTDKERSLLDHARDGIQLLVNELWSQKTRIVDDDVIADLPPIATGLPREKPLPKQAPETKWQAFAKAKGIAPKEKKDRMVYDEERQEWVPRWGYKGKNKDKEEQWIHEVPNNADPNFDPRAAAKQERKARSLKNESQRLQNLQRVAANAAQQVQASTARSSQRDARKQEIEHTLKASKKSTASLGKFDDKLKGEGREKNIKRKFDANEVSANDERKKSMAILSSIGATPSNKRTKVSDDAPNARQETRGLVNDRKAIKHLTGGRGALSLEQKKGGGRGGGKGGKGRK</sequence>
<name>A0A194S697_RHOGW</name>
<dbReference type="GeneID" id="28973123"/>
<dbReference type="STRING" id="578459.A0A194S697"/>
<dbReference type="OMA" id="ACDKNRI"/>
<evidence type="ECO:0000313" key="8">
    <source>
        <dbReference type="Proteomes" id="UP000053890"/>
    </source>
</evidence>
<dbReference type="GO" id="GO:0005634">
    <property type="term" value="C:nucleus"/>
    <property type="evidence" value="ECO:0007669"/>
    <property type="project" value="UniProtKB-SubCell"/>
</dbReference>
<evidence type="ECO:0000256" key="5">
    <source>
        <dbReference type="RuleBase" id="RU364132"/>
    </source>
</evidence>